<dbReference type="Gene3D" id="3.90.1580.10">
    <property type="entry name" value="paralog of FGE (formylglycine-generating enzyme)"/>
    <property type="match status" value="1"/>
</dbReference>
<evidence type="ECO:0000313" key="2">
    <source>
        <dbReference type="EMBL" id="MBG9388233.1"/>
    </source>
</evidence>
<dbReference type="InterPro" id="IPR042095">
    <property type="entry name" value="SUMF_sf"/>
</dbReference>
<evidence type="ECO:0000259" key="1">
    <source>
        <dbReference type="Pfam" id="PF03781"/>
    </source>
</evidence>
<dbReference type="InterPro" id="IPR051043">
    <property type="entry name" value="Sulfatase_Mod_Factor_Kinase"/>
</dbReference>
<dbReference type="PANTHER" id="PTHR23150:SF19">
    <property type="entry name" value="FORMYLGLYCINE-GENERATING ENZYME"/>
    <property type="match status" value="1"/>
</dbReference>
<dbReference type="InterPro" id="IPR005532">
    <property type="entry name" value="SUMF_dom"/>
</dbReference>
<keyword evidence="3" id="KW-1185">Reference proteome</keyword>
<feature type="domain" description="Sulfatase-modifying factor enzyme-like" evidence="1">
    <location>
        <begin position="6"/>
        <end position="283"/>
    </location>
</feature>
<dbReference type="Pfam" id="PF03781">
    <property type="entry name" value="FGE-sulfatase"/>
    <property type="match status" value="1"/>
</dbReference>
<organism evidence="2 3">
    <name type="scientific">Caenimonas aquaedulcis</name>
    <dbReference type="NCBI Taxonomy" id="2793270"/>
    <lineage>
        <taxon>Bacteria</taxon>
        <taxon>Pseudomonadati</taxon>
        <taxon>Pseudomonadota</taxon>
        <taxon>Betaproteobacteria</taxon>
        <taxon>Burkholderiales</taxon>
        <taxon>Comamonadaceae</taxon>
        <taxon>Caenimonas</taxon>
    </lineage>
</organism>
<dbReference type="RefSeq" id="WP_196986105.1">
    <property type="nucleotide sequence ID" value="NZ_JADWYS010000001.1"/>
</dbReference>
<name>A0A931MGQ8_9BURK</name>
<dbReference type="PANTHER" id="PTHR23150">
    <property type="entry name" value="SULFATASE MODIFYING FACTOR 1, 2"/>
    <property type="match status" value="1"/>
</dbReference>
<dbReference type="SUPFAM" id="SSF56436">
    <property type="entry name" value="C-type lectin-like"/>
    <property type="match status" value="1"/>
</dbReference>
<dbReference type="Proteomes" id="UP000651050">
    <property type="component" value="Unassembled WGS sequence"/>
</dbReference>
<dbReference type="AlphaFoldDB" id="A0A931MGQ8"/>
<comment type="caution">
    <text evidence="2">The sequence shown here is derived from an EMBL/GenBank/DDBJ whole genome shotgun (WGS) entry which is preliminary data.</text>
</comment>
<evidence type="ECO:0000313" key="3">
    <source>
        <dbReference type="Proteomes" id="UP000651050"/>
    </source>
</evidence>
<dbReference type="EMBL" id="JADWYS010000001">
    <property type="protein sequence ID" value="MBG9388233.1"/>
    <property type="molecule type" value="Genomic_DNA"/>
</dbReference>
<sequence length="287" mass="31836">MRTTSAWCDIPAGEFLMGNDGGDGFPADGEGPARRVALDAFRISPTAVTNAEFAQFVRDTHYATQAEQLGQSFVFYLQVPAAQRDAQRQVSAGMPWWLAVDDACWQRPEGPGSHVRDRPDHPVVHVSWHDAKAYCDWAGVRLPTEAQWEYAARGGLAQCRYPWGDELAPGGAARCNIWQGEFPHRPADGWRPGTRPVTSFEPNAWGLHNTAGNVWEWCEDWFCPAYHRDTAAENPLQARATGERSTRGGSFLCHDSYCNRYRVAARGHNTPSSSASNCGFRVVADPR</sequence>
<dbReference type="GO" id="GO:0120147">
    <property type="term" value="F:formylglycine-generating oxidase activity"/>
    <property type="evidence" value="ECO:0007669"/>
    <property type="project" value="TreeGrafter"/>
</dbReference>
<accession>A0A931MGQ8</accession>
<gene>
    <name evidence="2" type="ORF">I5803_09390</name>
</gene>
<protein>
    <submittedName>
        <fullName evidence="2">Formylglycine-generating enzyme family protein</fullName>
    </submittedName>
</protein>
<reference evidence="2" key="1">
    <citation type="submission" date="2020-11" db="EMBL/GenBank/DDBJ databases">
        <title>Bacterial whole genome sequence for Caenimonas sp. DR4.4.</title>
        <authorList>
            <person name="Le V."/>
            <person name="Ko S.-R."/>
            <person name="Ahn C.-Y."/>
            <person name="Oh H.-M."/>
        </authorList>
    </citation>
    <scope>NUCLEOTIDE SEQUENCE</scope>
    <source>
        <strain evidence="2">DR4.4</strain>
    </source>
</reference>
<dbReference type="InterPro" id="IPR016187">
    <property type="entry name" value="CTDL_fold"/>
</dbReference>
<proteinExistence type="predicted"/>